<dbReference type="EMBL" id="JANFNG010000011">
    <property type="protein sequence ID" value="MCQ4082016.1"/>
    <property type="molecule type" value="Genomic_DNA"/>
</dbReference>
<accession>A0ABT1PWG3</accession>
<name>A0ABT1PWG3_9ACTN</name>
<protein>
    <submittedName>
        <fullName evidence="3">Uncharacterized protein</fullName>
    </submittedName>
</protein>
<feature type="transmembrane region" description="Helical" evidence="2">
    <location>
        <begin position="32"/>
        <end position="55"/>
    </location>
</feature>
<evidence type="ECO:0000313" key="4">
    <source>
        <dbReference type="Proteomes" id="UP001057702"/>
    </source>
</evidence>
<feature type="compositionally biased region" description="Acidic residues" evidence="1">
    <location>
        <begin position="1"/>
        <end position="13"/>
    </location>
</feature>
<keyword evidence="2" id="KW-0472">Membrane</keyword>
<gene>
    <name evidence="3" type="ORF">NGB36_15705</name>
</gene>
<feature type="region of interest" description="Disordered" evidence="1">
    <location>
        <begin position="1"/>
        <end position="22"/>
    </location>
</feature>
<dbReference type="RefSeq" id="WP_255920926.1">
    <property type="nucleotide sequence ID" value="NZ_JANFNG010000011.1"/>
</dbReference>
<proteinExistence type="predicted"/>
<sequence>MADDDDDDDDEEQLVTIAPYEPPPPDPLYRPWVGPAFIIGLPSGLAFVVFVLFFLK</sequence>
<organism evidence="3 4">
    <name type="scientific">Streptomyces humicola</name>
    <dbReference type="NCBI Taxonomy" id="2953240"/>
    <lineage>
        <taxon>Bacteria</taxon>
        <taxon>Bacillati</taxon>
        <taxon>Actinomycetota</taxon>
        <taxon>Actinomycetes</taxon>
        <taxon>Kitasatosporales</taxon>
        <taxon>Streptomycetaceae</taxon>
        <taxon>Streptomyces</taxon>
    </lineage>
</organism>
<keyword evidence="2" id="KW-0812">Transmembrane</keyword>
<evidence type="ECO:0000256" key="2">
    <source>
        <dbReference type="SAM" id="Phobius"/>
    </source>
</evidence>
<evidence type="ECO:0000313" key="3">
    <source>
        <dbReference type="EMBL" id="MCQ4082016.1"/>
    </source>
</evidence>
<keyword evidence="4" id="KW-1185">Reference proteome</keyword>
<evidence type="ECO:0000256" key="1">
    <source>
        <dbReference type="SAM" id="MobiDB-lite"/>
    </source>
</evidence>
<dbReference type="Proteomes" id="UP001057702">
    <property type="component" value="Unassembled WGS sequence"/>
</dbReference>
<comment type="caution">
    <text evidence="3">The sequence shown here is derived from an EMBL/GenBank/DDBJ whole genome shotgun (WGS) entry which is preliminary data.</text>
</comment>
<reference evidence="3" key="1">
    <citation type="submission" date="2022-06" db="EMBL/GenBank/DDBJ databases">
        <title>Draft genome sequence of Streptomyces sp. RB6PN25 isolated from peat swamp forest in Thailand.</title>
        <authorList>
            <person name="Duangmal K."/>
            <person name="Klaysubun C."/>
        </authorList>
    </citation>
    <scope>NUCLEOTIDE SEQUENCE</scope>
    <source>
        <strain evidence="3">RB6PN25</strain>
    </source>
</reference>
<keyword evidence="2" id="KW-1133">Transmembrane helix</keyword>